<feature type="domain" description="UvrD-like helicase C-terminal" evidence="1">
    <location>
        <begin position="127"/>
        <end position="168"/>
    </location>
</feature>
<evidence type="ECO:0000313" key="2">
    <source>
        <dbReference type="EMBL" id="CEP13538.1"/>
    </source>
</evidence>
<dbReference type="AlphaFoldDB" id="A0A0B7N5F6"/>
<proteinExistence type="predicted"/>
<dbReference type="Proteomes" id="UP000054107">
    <property type="component" value="Unassembled WGS sequence"/>
</dbReference>
<dbReference type="EMBL" id="LN729858">
    <property type="protein sequence ID" value="CEP13538.1"/>
    <property type="molecule type" value="Genomic_DNA"/>
</dbReference>
<dbReference type="InterPro" id="IPR027785">
    <property type="entry name" value="UvrD-like_helicase_C"/>
</dbReference>
<dbReference type="Gene3D" id="3.40.50.300">
    <property type="entry name" value="P-loop containing nucleotide triphosphate hydrolases"/>
    <property type="match status" value="1"/>
</dbReference>
<evidence type="ECO:0000313" key="3">
    <source>
        <dbReference type="Proteomes" id="UP000054107"/>
    </source>
</evidence>
<keyword evidence="3" id="KW-1185">Reference proteome</keyword>
<sequence>MATLVDESSQAKYVVNKIQRISQNSRGLVTYQDFDVLFRARESKQDCVVTKFPQAVWLYIFDSMAGRKARLREKWRNQASLAVLKGLNSRENDPTNWTRISPRSETVYEARSKGLRVKRTQFPLLSAAALTIHKSQGSIYDKVLLDIRGQPRLNRNALYVACSGARHADNLYIIANSFPVPDPMPPSKCSLS</sequence>
<dbReference type="SUPFAM" id="SSF52540">
    <property type="entry name" value="P-loop containing nucleoside triphosphate hydrolases"/>
    <property type="match status" value="1"/>
</dbReference>
<dbReference type="InterPro" id="IPR027417">
    <property type="entry name" value="P-loop_NTPase"/>
</dbReference>
<dbReference type="Pfam" id="PF13538">
    <property type="entry name" value="UvrD_C_2"/>
    <property type="match status" value="1"/>
</dbReference>
<organism evidence="2 3">
    <name type="scientific">Parasitella parasitica</name>
    <dbReference type="NCBI Taxonomy" id="35722"/>
    <lineage>
        <taxon>Eukaryota</taxon>
        <taxon>Fungi</taxon>
        <taxon>Fungi incertae sedis</taxon>
        <taxon>Mucoromycota</taxon>
        <taxon>Mucoromycotina</taxon>
        <taxon>Mucoromycetes</taxon>
        <taxon>Mucorales</taxon>
        <taxon>Mucorineae</taxon>
        <taxon>Mucoraceae</taxon>
        <taxon>Parasitella</taxon>
    </lineage>
</organism>
<protein>
    <recommendedName>
        <fullName evidence="1">UvrD-like helicase C-terminal domain-containing protein</fullName>
    </recommendedName>
</protein>
<reference evidence="2 3" key="1">
    <citation type="submission" date="2014-09" db="EMBL/GenBank/DDBJ databases">
        <authorList>
            <person name="Ellenberger Sabrina"/>
        </authorList>
    </citation>
    <scope>NUCLEOTIDE SEQUENCE [LARGE SCALE GENOMIC DNA]</scope>
    <source>
        <strain evidence="2 3">CBS 412.66</strain>
    </source>
</reference>
<gene>
    <name evidence="2" type="primary">PARPA_07622.1 scaffold 28606</name>
</gene>
<accession>A0A0B7N5F6</accession>
<dbReference type="OrthoDB" id="2276811at2759"/>
<evidence type="ECO:0000259" key="1">
    <source>
        <dbReference type="Pfam" id="PF13538"/>
    </source>
</evidence>
<name>A0A0B7N5F6_9FUNG</name>
<dbReference type="CDD" id="cd18809">
    <property type="entry name" value="SF1_C_RecD"/>
    <property type="match status" value="1"/>
</dbReference>